<dbReference type="InterPro" id="IPR036286">
    <property type="entry name" value="LexA/Signal_pep-like_sf"/>
</dbReference>
<sequence length="288" mass="32431">METTENQKKKLPAGVDGDTGARIKQLFEHHGITTYEANQRMGYTRTSKLYKVLSGDVRPSYETLVDILSEFPEVSPDWLLMGKGEMQRAQVAKPAVGPTGDNTQVLTLTMGLDGKPNIELVPILAQAGYSLQHNEAVYLEDLPKYRIPGFEHGTFRAFEVAGDSMEPTIRHADVVLVSWVENPRLLELGEVYVVVTDESVMLKRIKQRITSGTKEVMLFSDNPHRTAYDMDVADIRQLWRVRGYVSRYIPSAPDLTVERLWNIIDALGIDRSKVQRHLDEDATSDATL</sequence>
<dbReference type="InterPro" id="IPR015927">
    <property type="entry name" value="Peptidase_S24_S26A/B/C"/>
</dbReference>
<feature type="domain" description="Peptidase S24/S26A/S26B/S26C" evidence="4">
    <location>
        <begin position="152"/>
        <end position="225"/>
    </location>
</feature>
<evidence type="ECO:0000256" key="2">
    <source>
        <dbReference type="ARBA" id="ARBA00023125"/>
    </source>
</evidence>
<gene>
    <name evidence="5" type="ORF">SAMN04488069_111133</name>
</gene>
<dbReference type="InterPro" id="IPR010982">
    <property type="entry name" value="Lambda_DNA-bd_dom_sf"/>
</dbReference>
<dbReference type="Gene3D" id="1.10.260.40">
    <property type="entry name" value="lambda repressor-like DNA-binding domains"/>
    <property type="match status" value="1"/>
</dbReference>
<dbReference type="AlphaFoldDB" id="A0A1H3LV28"/>
<protein>
    <submittedName>
        <fullName evidence="5">Phage repressor protein C, contains Cro/C1-type HTH and peptisase s24 domains</fullName>
    </submittedName>
</protein>
<dbReference type="STRING" id="651662.SAMN04488069_111133"/>
<organism evidence="5 6">
    <name type="scientific">Hymenobacter psychrophilus</name>
    <dbReference type="NCBI Taxonomy" id="651662"/>
    <lineage>
        <taxon>Bacteria</taxon>
        <taxon>Pseudomonadati</taxon>
        <taxon>Bacteroidota</taxon>
        <taxon>Cytophagia</taxon>
        <taxon>Cytophagales</taxon>
        <taxon>Hymenobacteraceae</taxon>
        <taxon>Hymenobacter</taxon>
    </lineage>
</organism>
<evidence type="ECO:0000313" key="5">
    <source>
        <dbReference type="EMBL" id="SDY67884.1"/>
    </source>
</evidence>
<dbReference type="Gene3D" id="2.10.109.10">
    <property type="entry name" value="Umud Fragment, subunit A"/>
    <property type="match status" value="1"/>
</dbReference>
<dbReference type="Proteomes" id="UP000199249">
    <property type="component" value="Unassembled WGS sequence"/>
</dbReference>
<name>A0A1H3LV28_9BACT</name>
<dbReference type="CDD" id="cd00093">
    <property type="entry name" value="HTH_XRE"/>
    <property type="match status" value="1"/>
</dbReference>
<dbReference type="PANTHER" id="PTHR40661:SF3">
    <property type="entry name" value="FELS-1 PROPHAGE TRANSCRIPTIONAL REGULATOR"/>
    <property type="match status" value="1"/>
</dbReference>
<dbReference type="InterPro" id="IPR001387">
    <property type="entry name" value="Cro/C1-type_HTH"/>
</dbReference>
<evidence type="ECO:0000259" key="4">
    <source>
        <dbReference type="Pfam" id="PF00717"/>
    </source>
</evidence>
<keyword evidence="6" id="KW-1185">Reference proteome</keyword>
<dbReference type="PANTHER" id="PTHR40661">
    <property type="match status" value="1"/>
</dbReference>
<dbReference type="CDD" id="cd06529">
    <property type="entry name" value="S24_LexA-like"/>
    <property type="match status" value="1"/>
</dbReference>
<proteinExistence type="predicted"/>
<dbReference type="InterPro" id="IPR039418">
    <property type="entry name" value="LexA-like"/>
</dbReference>
<dbReference type="SUPFAM" id="SSF51306">
    <property type="entry name" value="LexA/Signal peptidase"/>
    <property type="match status" value="1"/>
</dbReference>
<dbReference type="SUPFAM" id="SSF47413">
    <property type="entry name" value="lambda repressor-like DNA-binding domains"/>
    <property type="match status" value="1"/>
</dbReference>
<accession>A0A1H3LV28</accession>
<evidence type="ECO:0000256" key="1">
    <source>
        <dbReference type="ARBA" id="ARBA00023015"/>
    </source>
</evidence>
<dbReference type="OrthoDB" id="3831186at2"/>
<keyword evidence="1" id="KW-0805">Transcription regulation</keyword>
<reference evidence="6" key="1">
    <citation type="submission" date="2016-10" db="EMBL/GenBank/DDBJ databases">
        <authorList>
            <person name="Varghese N."/>
            <person name="Submissions S."/>
        </authorList>
    </citation>
    <scope>NUCLEOTIDE SEQUENCE [LARGE SCALE GENOMIC DNA]</scope>
    <source>
        <strain evidence="6">CGMCC 1.8975</strain>
    </source>
</reference>
<dbReference type="EMBL" id="FNOV01000011">
    <property type="protein sequence ID" value="SDY67884.1"/>
    <property type="molecule type" value="Genomic_DNA"/>
</dbReference>
<keyword evidence="3" id="KW-0804">Transcription</keyword>
<dbReference type="RefSeq" id="WP_092742082.1">
    <property type="nucleotide sequence ID" value="NZ_FNOV01000011.1"/>
</dbReference>
<dbReference type="GO" id="GO:0003677">
    <property type="term" value="F:DNA binding"/>
    <property type="evidence" value="ECO:0007669"/>
    <property type="project" value="UniProtKB-KW"/>
</dbReference>
<keyword evidence="2" id="KW-0238">DNA-binding</keyword>
<evidence type="ECO:0000256" key="3">
    <source>
        <dbReference type="ARBA" id="ARBA00023163"/>
    </source>
</evidence>
<dbReference type="Pfam" id="PF00717">
    <property type="entry name" value="Peptidase_S24"/>
    <property type="match status" value="1"/>
</dbReference>
<evidence type="ECO:0000313" key="6">
    <source>
        <dbReference type="Proteomes" id="UP000199249"/>
    </source>
</evidence>